<evidence type="ECO:0000256" key="1">
    <source>
        <dbReference type="SAM" id="Coils"/>
    </source>
</evidence>
<dbReference type="AlphaFoldDB" id="A0AAP0J0L3"/>
<keyword evidence="4" id="KW-1185">Reference proteome</keyword>
<dbReference type="Proteomes" id="UP001417504">
    <property type="component" value="Unassembled WGS sequence"/>
</dbReference>
<proteinExistence type="predicted"/>
<accession>A0AAP0J0L3</accession>
<feature type="region of interest" description="Disordered" evidence="2">
    <location>
        <begin position="1"/>
        <end position="75"/>
    </location>
</feature>
<reference evidence="3 4" key="1">
    <citation type="submission" date="2024-01" db="EMBL/GenBank/DDBJ databases">
        <title>Genome assemblies of Stephania.</title>
        <authorList>
            <person name="Yang L."/>
        </authorList>
    </citation>
    <scope>NUCLEOTIDE SEQUENCE [LARGE SCALE GENOMIC DNA]</scope>
    <source>
        <strain evidence="3">QJT</strain>
        <tissue evidence="3">Leaf</tissue>
    </source>
</reference>
<feature type="region of interest" description="Disordered" evidence="2">
    <location>
        <begin position="148"/>
        <end position="190"/>
    </location>
</feature>
<gene>
    <name evidence="3" type="ORF">Sjap_014407</name>
</gene>
<keyword evidence="1" id="KW-0175">Coiled coil</keyword>
<dbReference type="PANTHER" id="PTHR31016:SF12">
    <property type="entry name" value="OS05G0315200 PROTEIN"/>
    <property type="match status" value="1"/>
</dbReference>
<sequence length="479" mass="52733">MAYRRRQSGLSRASTFEEEVREAPPDDDLPSSPSSLAAQAIRASSAHRDSSLSSAYGQSAYRQPPDHPRSPPQQVPSVFFSPLLSSPLLSLLGFPFSPNSYYGIHSFILYDSPSYEYTSMNNLNEPKYGFWGVLARKAKSVLEDDNLAKQFNRPDKPSPNTLLHSPSHHEMPRSYSSPDKSRKADSPSLHKGLDAITSSLNYIGGTIGNAFEEGLAIVENRTADIIQETRKLNIRRKGNNFERKTQASDVCSPSQQHQMETEQETQLKASRDVAMAMAAKAKLLLRELKTVKADLAFAKERCAQLEEENRILRESRDKGVNPEDDDLIRLQLETLLAEKARLAHENSVYARENRFLREIVEYHQLTMQDVVYLDEGIEEVTEVCPISIPAVRDTSLVGATPPISPAGTSSSVSPADTKDISISLSSPPEVAITAKTDVKDISILPSPPPVVPIPPIAAPVIGDPISKEQDMPCSTSNSP</sequence>
<protein>
    <submittedName>
        <fullName evidence="3">Uncharacterized protein</fullName>
    </submittedName>
</protein>
<dbReference type="EMBL" id="JBBNAE010000005">
    <property type="protein sequence ID" value="KAK9124805.1"/>
    <property type="molecule type" value="Genomic_DNA"/>
</dbReference>
<evidence type="ECO:0000313" key="3">
    <source>
        <dbReference type="EMBL" id="KAK9124805.1"/>
    </source>
</evidence>
<evidence type="ECO:0000256" key="2">
    <source>
        <dbReference type="SAM" id="MobiDB-lite"/>
    </source>
</evidence>
<name>A0AAP0J0L3_9MAGN</name>
<feature type="coiled-coil region" evidence="1">
    <location>
        <begin position="281"/>
        <end position="315"/>
    </location>
</feature>
<comment type="caution">
    <text evidence="3">The sequence shown here is derived from an EMBL/GenBank/DDBJ whole genome shotgun (WGS) entry which is preliminary data.</text>
</comment>
<organism evidence="3 4">
    <name type="scientific">Stephania japonica</name>
    <dbReference type="NCBI Taxonomy" id="461633"/>
    <lineage>
        <taxon>Eukaryota</taxon>
        <taxon>Viridiplantae</taxon>
        <taxon>Streptophyta</taxon>
        <taxon>Embryophyta</taxon>
        <taxon>Tracheophyta</taxon>
        <taxon>Spermatophyta</taxon>
        <taxon>Magnoliopsida</taxon>
        <taxon>Ranunculales</taxon>
        <taxon>Menispermaceae</taxon>
        <taxon>Menispermoideae</taxon>
        <taxon>Cissampelideae</taxon>
        <taxon>Stephania</taxon>
    </lineage>
</organism>
<feature type="compositionally biased region" description="Acidic residues" evidence="2">
    <location>
        <begin position="16"/>
        <end position="29"/>
    </location>
</feature>
<evidence type="ECO:0000313" key="4">
    <source>
        <dbReference type="Proteomes" id="UP001417504"/>
    </source>
</evidence>
<dbReference type="PANTHER" id="PTHR31016">
    <property type="entry name" value="OS04G0228100 PROTEIN"/>
    <property type="match status" value="1"/>
</dbReference>